<sequence length="1210" mass="130417">MRRWEFVEGSASKFWETGVDGAVVTVRYGRCGTAGRTQTKEYASAEAAEAQVLKTIAEKERKGYREAGAAGSSPASAPSTTPSPAADRPGAAPSEGSRAPADEDTFVMPASWQRALHPRRGGTRRAPGKARKQVLDALEKQVTEEAAWIQEFLDSPSSDGALVAAARAQLDGLLSPAGASVLASMVAPTQPGSGWADLWTARHGLPFAARAAVEFFLIEAHWIQSGRKRHDPWLEALSSPRPTYRYYGTDPRVPAADRIRALIASADEDTYRATVAALAESRTTAQRKVIVSYLAPSETAWVDELCTDPDVGGIRDHTLSVMLLCSLHSAGQLEAFTHHAGIHQSIALIGTVADGIGTAVAPLLAQGLGPHQYADRAKVAAAALVEIPTDEAMRLLIDHADSKHTRAALLDAMRRYPVRALRLLAADLRDKDGRTAQDTRRLLLGHIGGHRTLVSSVLPTLGDDLAAVVDPLLNPVDLMPDTDRGALPAVLTNPPWSRPRTTAAPVVVTGLTAHGTPSLDWLPGEQAAWAACSSWYTGEKGDGDWEKSIAGLREGLTGSSLQPAWIYVHAPDEWVTEALADWDPTDLYYGLDTLKPIAARFGLGALPLLLRAVPRQPASLAPLFLPFVDVAVARHMANWAVRLKSAATTARSWFRRHGEAAAPLLVPDALGKAGTARRAAEQALLLIAALHGDRTVREAAEPYGARAVEAVGELLAVDPLERALPATIPQLPGWAQPTLLPQITARAGGALPEDSVRHAVTMLAMSRPGEPYPGLAALAEAAEAVSLAEFVWALFEQWRQADQPAAEAWALHALGLLGDDTTVRRLTPVIRAWPGEAAHHRAVEGLDVLASIGTDVALLHLHGIAQRVKFKALKVRAQEKISEVAAGLGLSGEQLSDRLVPDFGLDAGGSTVVDYGTRTFTVGFDEQLRPIVLDGDGKRRKDLPVPGAKDDAELAPAERKRFMTLKKDVRTIATDQVRRLEAAMVTGRSWTAQEFHDLFVAHPLLWHLVRRLVWLSETDGVRTAFRVAEDRTYADVRDDLFVLPGDATVLLAHPLHLGDTLADWAEVFADYEILQPLPQLDRAVESLEPGEADGYRLHRFEGLKVPTGKVLGLQRRGWERGAPQDAGVERWISKRLGDQGCLVIALDTGIAVGVVDMFPEQTLETVWLAAAPGDHWPGRYSYPLRFSALDPVVVSELLADLAELTEGVTA</sequence>
<keyword evidence="4" id="KW-1185">Reference proteome</keyword>
<organism evidence="3 4">
    <name type="scientific">Streptomyces argenteolus</name>
    <dbReference type="NCBI Taxonomy" id="67274"/>
    <lineage>
        <taxon>Bacteria</taxon>
        <taxon>Bacillati</taxon>
        <taxon>Actinomycetota</taxon>
        <taxon>Actinomycetes</taxon>
        <taxon>Kitasatosporales</taxon>
        <taxon>Streptomycetaceae</taxon>
        <taxon>Streptomyces</taxon>
    </lineage>
</organism>
<dbReference type="EMBL" id="JBIBEG010000003">
    <property type="protein sequence ID" value="MFF5897423.1"/>
    <property type="molecule type" value="Genomic_DNA"/>
</dbReference>
<dbReference type="CDD" id="cd07996">
    <property type="entry name" value="WGR_MMR_like"/>
    <property type="match status" value="1"/>
</dbReference>
<dbReference type="InterPro" id="IPR008893">
    <property type="entry name" value="WGR_domain"/>
</dbReference>
<reference evidence="3 4" key="1">
    <citation type="submission" date="2024-10" db="EMBL/GenBank/DDBJ databases">
        <title>The Natural Products Discovery Center: Release of the First 8490 Sequenced Strains for Exploring Actinobacteria Biosynthetic Diversity.</title>
        <authorList>
            <person name="Kalkreuter E."/>
            <person name="Kautsar S.A."/>
            <person name="Yang D."/>
            <person name="Bader C.D."/>
            <person name="Teijaro C.N."/>
            <person name="Fluegel L."/>
            <person name="Davis C.M."/>
            <person name="Simpson J.R."/>
            <person name="Lauterbach L."/>
            <person name="Steele A.D."/>
            <person name="Gui C."/>
            <person name="Meng S."/>
            <person name="Li G."/>
            <person name="Viehrig K."/>
            <person name="Ye F."/>
            <person name="Su P."/>
            <person name="Kiefer A.F."/>
            <person name="Nichols A."/>
            <person name="Cepeda A.J."/>
            <person name="Yan W."/>
            <person name="Fan B."/>
            <person name="Jiang Y."/>
            <person name="Adhikari A."/>
            <person name="Zheng C.-J."/>
            <person name="Schuster L."/>
            <person name="Cowan T.M."/>
            <person name="Smanski M.J."/>
            <person name="Chevrette M.G."/>
            <person name="De Carvalho L.P.S."/>
            <person name="Shen B."/>
        </authorList>
    </citation>
    <scope>NUCLEOTIDE SEQUENCE [LARGE SCALE GENOMIC DNA]</scope>
    <source>
        <strain evidence="3 4">NPDC012540</strain>
    </source>
</reference>
<dbReference type="SMART" id="SM00773">
    <property type="entry name" value="WGR"/>
    <property type="match status" value="1"/>
</dbReference>
<feature type="compositionally biased region" description="Basic residues" evidence="1">
    <location>
        <begin position="116"/>
        <end position="131"/>
    </location>
</feature>
<dbReference type="Pfam" id="PF13569">
    <property type="entry name" value="DUF4132"/>
    <property type="match status" value="1"/>
</dbReference>
<evidence type="ECO:0000256" key="1">
    <source>
        <dbReference type="SAM" id="MobiDB-lite"/>
    </source>
</evidence>
<dbReference type="Pfam" id="PF05406">
    <property type="entry name" value="WGR"/>
    <property type="match status" value="1"/>
</dbReference>
<feature type="compositionally biased region" description="Low complexity" evidence="1">
    <location>
        <begin position="67"/>
        <end position="86"/>
    </location>
</feature>
<accession>A0ABW6X892</accession>
<dbReference type="InterPro" id="IPR036930">
    <property type="entry name" value="WGR_dom_sf"/>
</dbReference>
<dbReference type="Gene3D" id="2.20.140.10">
    <property type="entry name" value="WGR domain"/>
    <property type="match status" value="1"/>
</dbReference>
<dbReference type="PROSITE" id="PS51977">
    <property type="entry name" value="WGR"/>
    <property type="match status" value="1"/>
</dbReference>
<dbReference type="RefSeq" id="WP_387902477.1">
    <property type="nucleotide sequence ID" value="NZ_JBIBEG010000003.1"/>
</dbReference>
<dbReference type="InterPro" id="IPR025406">
    <property type="entry name" value="DUF4132"/>
</dbReference>
<evidence type="ECO:0000259" key="2">
    <source>
        <dbReference type="PROSITE" id="PS51977"/>
    </source>
</evidence>
<feature type="region of interest" description="Disordered" evidence="1">
    <location>
        <begin position="63"/>
        <end position="131"/>
    </location>
</feature>
<proteinExistence type="predicted"/>
<dbReference type="Proteomes" id="UP001602322">
    <property type="component" value="Unassembled WGS sequence"/>
</dbReference>
<evidence type="ECO:0000313" key="4">
    <source>
        <dbReference type="Proteomes" id="UP001602322"/>
    </source>
</evidence>
<dbReference type="SUPFAM" id="SSF142921">
    <property type="entry name" value="WGR domain-like"/>
    <property type="match status" value="1"/>
</dbReference>
<name>A0ABW6X892_9ACTN</name>
<comment type="caution">
    <text evidence="3">The sequence shown here is derived from an EMBL/GenBank/DDBJ whole genome shotgun (WGS) entry which is preliminary data.</text>
</comment>
<gene>
    <name evidence="3" type="ORF">ACFY8O_16010</name>
</gene>
<evidence type="ECO:0000313" key="3">
    <source>
        <dbReference type="EMBL" id="MFF5897423.1"/>
    </source>
</evidence>
<protein>
    <submittedName>
        <fullName evidence="3">DUF4132 domain-containing protein</fullName>
    </submittedName>
</protein>
<dbReference type="InterPro" id="IPR049809">
    <property type="entry name" value="YehF/YfeS-like_WGR"/>
</dbReference>
<feature type="domain" description="WGR" evidence="2">
    <location>
        <begin position="1"/>
        <end position="77"/>
    </location>
</feature>